<evidence type="ECO:0000313" key="3">
    <source>
        <dbReference type="Proteomes" id="UP000218103"/>
    </source>
</evidence>
<keyword evidence="1" id="KW-0472">Membrane</keyword>
<name>A0ABM6NX93_BURCE</name>
<evidence type="ECO:0000256" key="1">
    <source>
        <dbReference type="SAM" id="Phobius"/>
    </source>
</evidence>
<geneLocation type="plasmid" evidence="2 3">
    <name>unnamed1</name>
</geneLocation>
<dbReference type="Proteomes" id="UP000218103">
    <property type="component" value="Plasmid unnamed1"/>
</dbReference>
<keyword evidence="3" id="KW-1185">Reference proteome</keyword>
<evidence type="ECO:0000313" key="2">
    <source>
        <dbReference type="EMBL" id="ATF79534.1"/>
    </source>
</evidence>
<sequence length="86" mass="9557">MKTMRWILTTYLPMPSELAKAIESGSVRTSPNEDWGTVYFIAPGVAERHSIRRAIAQRKLWELLAVSTFGLAVGMALAGIVEYLSM</sequence>
<protein>
    <submittedName>
        <fullName evidence="2">Uncharacterized protein</fullName>
    </submittedName>
</protein>
<feature type="transmembrane region" description="Helical" evidence="1">
    <location>
        <begin position="60"/>
        <end position="81"/>
    </location>
</feature>
<dbReference type="RefSeq" id="WP_027792009.1">
    <property type="nucleotide sequence ID" value="NZ_BCNU01000058.1"/>
</dbReference>
<reference evidence="3" key="1">
    <citation type="submission" date="2017-09" db="EMBL/GenBank/DDBJ databases">
        <title>FDA dAtabase for Regulatory Grade micrObial Sequences (FDA-ARGOS): Supporting development and validation of Infectious Disease Dx tests.</title>
        <authorList>
            <person name="Minogue T."/>
            <person name="Wolcott M."/>
            <person name="Wasieloski L."/>
            <person name="Aguilar W."/>
            <person name="Moore D."/>
            <person name="Tallon L.J."/>
            <person name="Sadzewicz L."/>
            <person name="Ott S."/>
            <person name="Zhao X."/>
            <person name="Nagaraj S."/>
            <person name="Vavikolanu K."/>
            <person name="Aluvathingal J."/>
            <person name="Nadendla S."/>
            <person name="Sichtig H."/>
        </authorList>
    </citation>
    <scope>NUCLEOTIDE SEQUENCE [LARGE SCALE GENOMIC DNA]</scope>
    <source>
        <strain evidence="3">FDAARGOS_388</strain>
        <plasmid evidence="3">unnamed1</plasmid>
    </source>
</reference>
<proteinExistence type="predicted"/>
<keyword evidence="2" id="KW-0614">Plasmid</keyword>
<keyword evidence="1" id="KW-1133">Transmembrane helix</keyword>
<accession>A0ABM6NX93</accession>
<gene>
    <name evidence="2" type="ORF">CO711_18830</name>
</gene>
<organism evidence="2 3">
    <name type="scientific">Burkholderia cepacia</name>
    <name type="common">Pseudomonas cepacia</name>
    <dbReference type="NCBI Taxonomy" id="292"/>
    <lineage>
        <taxon>Bacteria</taxon>
        <taxon>Pseudomonadati</taxon>
        <taxon>Pseudomonadota</taxon>
        <taxon>Betaproteobacteria</taxon>
        <taxon>Burkholderiales</taxon>
        <taxon>Burkholderiaceae</taxon>
        <taxon>Burkholderia</taxon>
        <taxon>Burkholderia cepacia complex</taxon>
    </lineage>
</organism>
<dbReference type="EMBL" id="CP023519">
    <property type="protein sequence ID" value="ATF79534.1"/>
    <property type="molecule type" value="Genomic_DNA"/>
</dbReference>
<keyword evidence="1" id="KW-0812">Transmembrane</keyword>